<gene>
    <name evidence="3" type="ORF">BU16DRAFT_554817</name>
</gene>
<keyword evidence="4" id="KW-1185">Reference proteome</keyword>
<feature type="compositionally biased region" description="Basic and acidic residues" evidence="1">
    <location>
        <begin position="289"/>
        <end position="311"/>
    </location>
</feature>
<feature type="region of interest" description="Disordered" evidence="1">
    <location>
        <begin position="248"/>
        <end position="508"/>
    </location>
</feature>
<feature type="compositionally biased region" description="Polar residues" evidence="1">
    <location>
        <begin position="332"/>
        <end position="343"/>
    </location>
</feature>
<name>A0A6A6RDL7_9PEZI</name>
<dbReference type="Proteomes" id="UP000799750">
    <property type="component" value="Unassembled WGS sequence"/>
</dbReference>
<feature type="region of interest" description="Disordered" evidence="1">
    <location>
        <begin position="561"/>
        <end position="590"/>
    </location>
</feature>
<feature type="region of interest" description="Disordered" evidence="1">
    <location>
        <begin position="113"/>
        <end position="159"/>
    </location>
</feature>
<feature type="signal peptide" evidence="2">
    <location>
        <begin position="1"/>
        <end position="19"/>
    </location>
</feature>
<protein>
    <submittedName>
        <fullName evidence="3">Uncharacterized protein</fullName>
    </submittedName>
</protein>
<dbReference type="EMBL" id="MU004181">
    <property type="protein sequence ID" value="KAF2502779.1"/>
    <property type="molecule type" value="Genomic_DNA"/>
</dbReference>
<organism evidence="3 4">
    <name type="scientific">Lophium mytilinum</name>
    <dbReference type="NCBI Taxonomy" id="390894"/>
    <lineage>
        <taxon>Eukaryota</taxon>
        <taxon>Fungi</taxon>
        <taxon>Dikarya</taxon>
        <taxon>Ascomycota</taxon>
        <taxon>Pezizomycotina</taxon>
        <taxon>Dothideomycetes</taxon>
        <taxon>Pleosporomycetidae</taxon>
        <taxon>Mytilinidiales</taxon>
        <taxon>Mytilinidiaceae</taxon>
        <taxon>Lophium</taxon>
    </lineage>
</organism>
<feature type="compositionally biased region" description="Low complexity" evidence="1">
    <location>
        <begin position="418"/>
        <end position="429"/>
    </location>
</feature>
<dbReference type="AlphaFoldDB" id="A0A6A6RDL7"/>
<feature type="region of interest" description="Disordered" evidence="1">
    <location>
        <begin position="521"/>
        <end position="544"/>
    </location>
</feature>
<evidence type="ECO:0000313" key="3">
    <source>
        <dbReference type="EMBL" id="KAF2502779.1"/>
    </source>
</evidence>
<feature type="compositionally biased region" description="Low complexity" evidence="1">
    <location>
        <begin position="130"/>
        <end position="146"/>
    </location>
</feature>
<feature type="chain" id="PRO_5025447012" evidence="2">
    <location>
        <begin position="20"/>
        <end position="590"/>
    </location>
</feature>
<feature type="compositionally biased region" description="Basic and acidic residues" evidence="1">
    <location>
        <begin position="474"/>
        <end position="490"/>
    </location>
</feature>
<feature type="compositionally biased region" description="Polar residues" evidence="1">
    <location>
        <begin position="404"/>
        <end position="414"/>
    </location>
</feature>
<evidence type="ECO:0000313" key="4">
    <source>
        <dbReference type="Proteomes" id="UP000799750"/>
    </source>
</evidence>
<evidence type="ECO:0000256" key="1">
    <source>
        <dbReference type="SAM" id="MobiDB-lite"/>
    </source>
</evidence>
<keyword evidence="2" id="KW-0732">Signal</keyword>
<feature type="compositionally biased region" description="Basic and acidic residues" evidence="1">
    <location>
        <begin position="318"/>
        <end position="328"/>
    </location>
</feature>
<feature type="compositionally biased region" description="Basic and acidic residues" evidence="1">
    <location>
        <begin position="390"/>
        <end position="403"/>
    </location>
</feature>
<feature type="compositionally biased region" description="Polar residues" evidence="1">
    <location>
        <begin position="492"/>
        <end position="501"/>
    </location>
</feature>
<evidence type="ECO:0000256" key="2">
    <source>
        <dbReference type="SAM" id="SignalP"/>
    </source>
</evidence>
<accession>A0A6A6RDL7</accession>
<proteinExistence type="predicted"/>
<reference evidence="3" key="1">
    <citation type="journal article" date="2020" name="Stud. Mycol.">
        <title>101 Dothideomycetes genomes: a test case for predicting lifestyles and emergence of pathogens.</title>
        <authorList>
            <person name="Haridas S."/>
            <person name="Albert R."/>
            <person name="Binder M."/>
            <person name="Bloem J."/>
            <person name="Labutti K."/>
            <person name="Salamov A."/>
            <person name="Andreopoulos B."/>
            <person name="Baker S."/>
            <person name="Barry K."/>
            <person name="Bills G."/>
            <person name="Bluhm B."/>
            <person name="Cannon C."/>
            <person name="Castanera R."/>
            <person name="Culley D."/>
            <person name="Daum C."/>
            <person name="Ezra D."/>
            <person name="Gonzalez J."/>
            <person name="Henrissat B."/>
            <person name="Kuo A."/>
            <person name="Liang C."/>
            <person name="Lipzen A."/>
            <person name="Lutzoni F."/>
            <person name="Magnuson J."/>
            <person name="Mondo S."/>
            <person name="Nolan M."/>
            <person name="Ohm R."/>
            <person name="Pangilinan J."/>
            <person name="Park H.-J."/>
            <person name="Ramirez L."/>
            <person name="Alfaro M."/>
            <person name="Sun H."/>
            <person name="Tritt A."/>
            <person name="Yoshinaga Y."/>
            <person name="Zwiers L.-H."/>
            <person name="Turgeon B."/>
            <person name="Goodwin S."/>
            <person name="Spatafora J."/>
            <person name="Crous P."/>
            <person name="Grigoriev I."/>
        </authorList>
    </citation>
    <scope>NUCLEOTIDE SEQUENCE</scope>
    <source>
        <strain evidence="3">CBS 269.34</strain>
    </source>
</reference>
<feature type="compositionally biased region" description="Polar residues" evidence="1">
    <location>
        <begin position="460"/>
        <end position="473"/>
    </location>
</feature>
<sequence>MGLAANALLWALFVFVVLATTGVAITVVLRYRHPLTSRNNRDEETRVNGQAIELEDVHRVNPDTGARGNPEAGPPRNPTIVFQGGSSALFVGNAGPAFQGNLGAAFQGNERATFGGSFSAEPGAMPRQPPSDLSPSPPASAASLPDWRGETPGWQTMMDESPFGSTLGEPAAVHPNEREMDAARNQPPETSRNATVISTRHEEKATAKVTEGVQHMVSKQRHKLGARRPRRLELAGREEEAVQRRIQYGREMGQQPGRRNVTGLGHQEAQDRTSPATPAMHVHPTTPTRDIRDTTVRNGTDRDGSTRDRSAAGDTLEELIREGLRDDVPSSLDEQTAKNSNHGSLYDRSGSEYSGGRRSRSADITEEEMFQTGIEQGGLPSDQLEPDVEDTGKADIPEIRPENATESVKSTTAPQPDVSSSVSKPNSKKLLYEFPHSRDNENSRQQQSTPASLEAKNVTGKESGSPSDDSLNLKSDEPGQKHNSENRPAKVTETSQTCESPSKTRLDVLIRERRVAKAAGIPAHGRLNGQSRMGAEKGFQGRSVVDESDEAAALLRQRAMERQRRGLESERMEHDAESGMCKERGVKRTP</sequence>
<dbReference type="OrthoDB" id="10622960at2759"/>